<feature type="transmembrane region" description="Helical" evidence="6">
    <location>
        <begin position="313"/>
        <end position="335"/>
    </location>
</feature>
<feature type="transmembrane region" description="Helical" evidence="6">
    <location>
        <begin position="43"/>
        <end position="63"/>
    </location>
</feature>
<name>A0A7S9LS15_9RHOB</name>
<feature type="transmembrane region" description="Helical" evidence="6">
    <location>
        <begin position="128"/>
        <end position="152"/>
    </location>
</feature>
<proteinExistence type="inferred from homology"/>
<dbReference type="InterPro" id="IPR044644">
    <property type="entry name" value="DinF-like"/>
</dbReference>
<dbReference type="RefSeq" id="WP_196103243.1">
    <property type="nucleotide sequence ID" value="NZ_CP064942.1"/>
</dbReference>
<keyword evidence="4 6" id="KW-1133">Transmembrane helix</keyword>
<reference evidence="7 8" key="1">
    <citation type="submission" date="2020-11" db="EMBL/GenBank/DDBJ databases">
        <title>Description of Pontivivens ytuae sp. nov. isolated from deep sea sediment of Mariana Trench.</title>
        <authorList>
            <person name="Wang Z."/>
            <person name="Sun Q.-L."/>
            <person name="Xu X.-D."/>
            <person name="Tang Y.-Z."/>
            <person name="Zhang J."/>
        </authorList>
    </citation>
    <scope>NUCLEOTIDE SEQUENCE [LARGE SCALE GENOMIC DNA]</scope>
    <source>
        <strain evidence="7 8">MT2928</strain>
    </source>
</reference>
<feature type="transmembrane region" description="Helical" evidence="6">
    <location>
        <begin position="159"/>
        <end position="179"/>
    </location>
</feature>
<feature type="transmembrane region" description="Helical" evidence="6">
    <location>
        <begin position="350"/>
        <end position="371"/>
    </location>
</feature>
<evidence type="ECO:0000256" key="5">
    <source>
        <dbReference type="ARBA" id="ARBA00023136"/>
    </source>
</evidence>
<accession>A0A7S9LS15</accession>
<dbReference type="EMBL" id="CP064942">
    <property type="protein sequence ID" value="QPH54034.1"/>
    <property type="molecule type" value="Genomic_DNA"/>
</dbReference>
<evidence type="ECO:0000313" key="7">
    <source>
        <dbReference type="EMBL" id="QPH54034.1"/>
    </source>
</evidence>
<feature type="transmembrane region" description="Helical" evidence="6">
    <location>
        <begin position="383"/>
        <end position="402"/>
    </location>
</feature>
<organism evidence="7 8">
    <name type="scientific">Pontivivens ytuae</name>
    <dbReference type="NCBI Taxonomy" id="2789856"/>
    <lineage>
        <taxon>Bacteria</taxon>
        <taxon>Pseudomonadati</taxon>
        <taxon>Pseudomonadota</taxon>
        <taxon>Alphaproteobacteria</taxon>
        <taxon>Rhodobacterales</taxon>
        <taxon>Paracoccaceae</taxon>
        <taxon>Pontivivens</taxon>
    </lineage>
</organism>
<feature type="transmembrane region" description="Helical" evidence="6">
    <location>
        <begin position="90"/>
        <end position="108"/>
    </location>
</feature>
<feature type="transmembrane region" description="Helical" evidence="6">
    <location>
        <begin position="185"/>
        <end position="207"/>
    </location>
</feature>
<dbReference type="PANTHER" id="PTHR42893">
    <property type="entry name" value="PROTEIN DETOXIFICATION 44, CHLOROPLASTIC-RELATED"/>
    <property type="match status" value="1"/>
</dbReference>
<dbReference type="Proteomes" id="UP000594800">
    <property type="component" value="Chromosome"/>
</dbReference>
<dbReference type="PANTHER" id="PTHR42893:SF46">
    <property type="entry name" value="PROTEIN DETOXIFICATION 44, CHLOROPLASTIC"/>
    <property type="match status" value="1"/>
</dbReference>
<keyword evidence="3 6" id="KW-0812">Transmembrane</keyword>
<evidence type="ECO:0000256" key="4">
    <source>
        <dbReference type="ARBA" id="ARBA00022989"/>
    </source>
</evidence>
<evidence type="ECO:0000313" key="8">
    <source>
        <dbReference type="Proteomes" id="UP000594800"/>
    </source>
</evidence>
<evidence type="ECO:0000256" key="2">
    <source>
        <dbReference type="ARBA" id="ARBA00010199"/>
    </source>
</evidence>
<dbReference type="InterPro" id="IPR002528">
    <property type="entry name" value="MATE_fam"/>
</dbReference>
<dbReference type="NCBIfam" id="TIGR00797">
    <property type="entry name" value="matE"/>
    <property type="match status" value="1"/>
</dbReference>
<dbReference type="Pfam" id="PF01554">
    <property type="entry name" value="MatE"/>
    <property type="match status" value="2"/>
</dbReference>
<gene>
    <name evidence="7" type="ORF">I0K15_20055</name>
</gene>
<keyword evidence="8" id="KW-1185">Reference proteome</keyword>
<evidence type="ECO:0000256" key="6">
    <source>
        <dbReference type="SAM" id="Phobius"/>
    </source>
</evidence>
<dbReference type="GO" id="GO:0005886">
    <property type="term" value="C:plasma membrane"/>
    <property type="evidence" value="ECO:0007669"/>
    <property type="project" value="TreeGrafter"/>
</dbReference>
<evidence type="ECO:0000256" key="1">
    <source>
        <dbReference type="ARBA" id="ARBA00004141"/>
    </source>
</evidence>
<feature type="transmembrane region" description="Helical" evidence="6">
    <location>
        <begin position="269"/>
        <end position="292"/>
    </location>
</feature>
<dbReference type="GO" id="GO:0042910">
    <property type="term" value="F:xenobiotic transmembrane transporter activity"/>
    <property type="evidence" value="ECO:0007669"/>
    <property type="project" value="InterPro"/>
</dbReference>
<sequence>MKEITNRRVLTIAGPIVLSNATVPLLGLVDTYAVGQLGEAEPIGAVALGAIILSGVYWIFGFLRMGTTGLVAQATGRGDVPERDAHLSRALMIALAGGLGLIALQWPIAQLALTIAPASADVEELTRAYLFTRIWGAPFAIAVYALTGWLIAQERTGGVLVVQMGMNLTNIVLSLWFVLGLDMGVTGVAVATVIGEVLGAALGLWFCREVFRAPHWRDRARLQNAAVLRDMLSVNSDIMIRSVLLQLCFISVTFSASGLSDVTLAANQILLQFFYLTAYALDGFAFAAEAIVGTAFGAGDRARLRRGARLTSLWGLGSVVVVAVIFAVFGSAMIGEMTTAVPVQEEARNYLGWMVLAPIVGLPAFMLDGIFIGATRTKDMRNMMILSSALYAVSLVVLLPLFGNHGLWAALMVFFISRGITLGLRYPALEAAAVRT</sequence>
<dbReference type="CDD" id="cd13136">
    <property type="entry name" value="MATE_DinF_like"/>
    <property type="match status" value="1"/>
</dbReference>
<dbReference type="AlphaFoldDB" id="A0A7S9LS15"/>
<protein>
    <submittedName>
        <fullName evidence="7">MATE family efflux transporter</fullName>
    </submittedName>
</protein>
<comment type="similarity">
    <text evidence="2">Belongs to the multi antimicrobial extrusion (MATE) (TC 2.A.66.1) family.</text>
</comment>
<keyword evidence="5 6" id="KW-0472">Membrane</keyword>
<evidence type="ECO:0000256" key="3">
    <source>
        <dbReference type="ARBA" id="ARBA00022692"/>
    </source>
</evidence>
<dbReference type="GO" id="GO:0015297">
    <property type="term" value="F:antiporter activity"/>
    <property type="evidence" value="ECO:0007669"/>
    <property type="project" value="InterPro"/>
</dbReference>
<comment type="subcellular location">
    <subcellularLocation>
        <location evidence="1">Membrane</location>
        <topology evidence="1">Multi-pass membrane protein</topology>
    </subcellularLocation>
</comment>
<feature type="transmembrane region" description="Helical" evidence="6">
    <location>
        <begin position="238"/>
        <end position="257"/>
    </location>
</feature>
<feature type="transmembrane region" description="Helical" evidence="6">
    <location>
        <begin position="408"/>
        <end position="426"/>
    </location>
</feature>
<dbReference type="KEGG" id="poz:I0K15_20055"/>